<evidence type="ECO:0000313" key="5">
    <source>
        <dbReference type="Proteomes" id="UP000178925"/>
    </source>
</evidence>
<protein>
    <submittedName>
        <fullName evidence="4">Carbohydrate kinase</fullName>
    </submittedName>
</protein>
<evidence type="ECO:0000259" key="3">
    <source>
        <dbReference type="Pfam" id="PF00294"/>
    </source>
</evidence>
<dbReference type="InterPro" id="IPR002173">
    <property type="entry name" value="Carboh/pur_kinase_PfkB_CS"/>
</dbReference>
<dbReference type="InterPro" id="IPR011611">
    <property type="entry name" value="PfkB_dom"/>
</dbReference>
<proteinExistence type="predicted"/>
<sequence>MKILVSGSLAYDKIMNFPGYFKDHILPEKIHVLNVAFVVEGLRESFGGTAGNIAYSLALLKEKPIVFACAGNDFNGYQTWLDEHNIGLSAVKIIADEKTTFASIVTDTADNQITALYPGAMKYACESEIPDVDFAIIAPGNVKDMQRLPKIFRDRNIPFIFDPGQQIGALSGEDLRNGIKGAKVFISNDYELSLLIKKTGWNEAEILKHAEIIVTTLGEKGSQIKTADIGHSIPPAKPKDESDPTGAGDAYRAGFIKGLVSGWPLDMAGRFAGTIAAYTVESHGTQTHHFSLSDVAQRHFDN</sequence>
<dbReference type="AlphaFoldDB" id="A0A1F5SJQ0"/>
<dbReference type="Proteomes" id="UP000178925">
    <property type="component" value="Unassembled WGS sequence"/>
</dbReference>
<comment type="caution">
    <text evidence="4">The sequence shown here is derived from an EMBL/GenBank/DDBJ whole genome shotgun (WGS) entry which is preliminary data.</text>
</comment>
<dbReference type="CDD" id="cd01942">
    <property type="entry name" value="ribokinase_group_A"/>
    <property type="match status" value="1"/>
</dbReference>
<dbReference type="EMBL" id="MFGC01000031">
    <property type="protein sequence ID" value="OGF26910.1"/>
    <property type="molecule type" value="Genomic_DNA"/>
</dbReference>
<dbReference type="GO" id="GO:0016301">
    <property type="term" value="F:kinase activity"/>
    <property type="evidence" value="ECO:0007669"/>
    <property type="project" value="UniProtKB-KW"/>
</dbReference>
<reference evidence="4 5" key="1">
    <citation type="journal article" date="2016" name="Nat. Commun.">
        <title>Thousands of microbial genomes shed light on interconnected biogeochemical processes in an aquifer system.</title>
        <authorList>
            <person name="Anantharaman K."/>
            <person name="Brown C.T."/>
            <person name="Hug L.A."/>
            <person name="Sharon I."/>
            <person name="Castelle C.J."/>
            <person name="Probst A.J."/>
            <person name="Thomas B.C."/>
            <person name="Singh A."/>
            <person name="Wilkins M.J."/>
            <person name="Karaoz U."/>
            <person name="Brodie E.L."/>
            <person name="Williams K.H."/>
            <person name="Hubbard S.S."/>
            <person name="Banfield J.F."/>
        </authorList>
    </citation>
    <scope>NUCLEOTIDE SEQUENCE [LARGE SCALE GENOMIC DNA]</scope>
</reference>
<evidence type="ECO:0000256" key="1">
    <source>
        <dbReference type="ARBA" id="ARBA00022679"/>
    </source>
</evidence>
<dbReference type="SUPFAM" id="SSF53613">
    <property type="entry name" value="Ribokinase-like"/>
    <property type="match status" value="1"/>
</dbReference>
<gene>
    <name evidence="4" type="ORF">A2242_00050</name>
</gene>
<name>A0A1F5SJQ0_9BACT</name>
<feature type="domain" description="Carbohydrate kinase PfkB" evidence="3">
    <location>
        <begin position="38"/>
        <end position="287"/>
    </location>
</feature>
<feature type="non-terminal residue" evidence="4">
    <location>
        <position position="302"/>
    </location>
</feature>
<dbReference type="PANTHER" id="PTHR10584:SF166">
    <property type="entry name" value="RIBOKINASE"/>
    <property type="match status" value="1"/>
</dbReference>
<keyword evidence="2 4" id="KW-0418">Kinase</keyword>
<dbReference type="Pfam" id="PF00294">
    <property type="entry name" value="PfkB"/>
    <property type="match status" value="1"/>
</dbReference>
<evidence type="ECO:0000313" key="4">
    <source>
        <dbReference type="EMBL" id="OGF26910.1"/>
    </source>
</evidence>
<keyword evidence="1" id="KW-0808">Transferase</keyword>
<dbReference type="InterPro" id="IPR029056">
    <property type="entry name" value="Ribokinase-like"/>
</dbReference>
<organism evidence="4 5">
    <name type="scientific">Candidatus Falkowbacteria bacterium RIFOXYA2_FULL_47_9</name>
    <dbReference type="NCBI Taxonomy" id="1797995"/>
    <lineage>
        <taxon>Bacteria</taxon>
        <taxon>Candidatus Falkowiibacteriota</taxon>
    </lineage>
</organism>
<dbReference type="PANTHER" id="PTHR10584">
    <property type="entry name" value="SUGAR KINASE"/>
    <property type="match status" value="1"/>
</dbReference>
<dbReference type="PROSITE" id="PS00584">
    <property type="entry name" value="PFKB_KINASES_2"/>
    <property type="match status" value="1"/>
</dbReference>
<accession>A0A1F5SJQ0</accession>
<dbReference type="STRING" id="1797995.A2242_00050"/>
<dbReference type="Gene3D" id="3.40.1190.20">
    <property type="match status" value="1"/>
</dbReference>
<evidence type="ECO:0000256" key="2">
    <source>
        <dbReference type="ARBA" id="ARBA00022777"/>
    </source>
</evidence>